<feature type="non-terminal residue" evidence="7">
    <location>
        <position position="493"/>
    </location>
</feature>
<evidence type="ECO:0000256" key="5">
    <source>
        <dbReference type="RuleBase" id="RU361133"/>
    </source>
</evidence>
<comment type="catalytic activity">
    <reaction evidence="5">
        <text>a 1,2-diacyl-sn-glycero-3-phospho-(1D-myo-inositol-4,5-bisphosphate) + H2O = 1D-myo-inositol 1,4,5-trisphosphate + a 1,2-diacyl-sn-glycerol + H(+)</text>
        <dbReference type="Rhea" id="RHEA:33179"/>
        <dbReference type="ChEBI" id="CHEBI:15377"/>
        <dbReference type="ChEBI" id="CHEBI:15378"/>
        <dbReference type="ChEBI" id="CHEBI:17815"/>
        <dbReference type="ChEBI" id="CHEBI:58456"/>
        <dbReference type="ChEBI" id="CHEBI:203600"/>
        <dbReference type="EC" id="3.1.4.11"/>
    </reaction>
</comment>
<evidence type="ECO:0000256" key="3">
    <source>
        <dbReference type="ARBA" id="ARBA00022963"/>
    </source>
</evidence>
<dbReference type="InterPro" id="IPR001192">
    <property type="entry name" value="PI-PLC_fam"/>
</dbReference>
<proteinExistence type="predicted"/>
<dbReference type="PROSITE" id="PS50008">
    <property type="entry name" value="PIPLC_Y_DOMAIN"/>
    <property type="match status" value="1"/>
</dbReference>
<evidence type="ECO:0000313" key="7">
    <source>
        <dbReference type="EMBL" id="MES1921093.1"/>
    </source>
</evidence>
<evidence type="ECO:0000256" key="4">
    <source>
        <dbReference type="ARBA" id="ARBA00023098"/>
    </source>
</evidence>
<keyword evidence="3 5" id="KW-0442">Lipid degradation</keyword>
<keyword evidence="2 5" id="KW-0378">Hydrolase</keyword>
<dbReference type="PANTHER" id="PTHR10336:SF36">
    <property type="entry name" value="1-PHOSPHATIDYLINOSITOL 4,5-BISPHOSPHATE PHOSPHODIESTERASE BETA-4"/>
    <property type="match status" value="1"/>
</dbReference>
<dbReference type="PROSITE" id="PS50007">
    <property type="entry name" value="PIPLC_X_DOMAIN"/>
    <property type="match status" value="1"/>
</dbReference>
<dbReference type="EMBL" id="JBDODL010001077">
    <property type="protein sequence ID" value="MES1921093.1"/>
    <property type="molecule type" value="Genomic_DNA"/>
</dbReference>
<name>A0ABV2AN88_9EUKA</name>
<dbReference type="Pfam" id="PF00388">
    <property type="entry name" value="PI-PLC-X"/>
    <property type="match status" value="1"/>
</dbReference>
<feature type="domain" description="PI-PLC Y-box" evidence="6">
    <location>
        <begin position="372"/>
        <end position="484"/>
    </location>
</feature>
<reference evidence="7 8" key="1">
    <citation type="journal article" date="2024" name="BMC Biol.">
        <title>Comparative genomics of Ascetosporea gives new insight into the evolutionary basis for animal parasitism in Rhizaria.</title>
        <authorList>
            <person name="Hiltunen Thoren M."/>
            <person name="Onut-Brannstrom I."/>
            <person name="Alfjorden A."/>
            <person name="Peckova H."/>
            <person name="Swords F."/>
            <person name="Hooper C."/>
            <person name="Holzer A.S."/>
            <person name="Bass D."/>
            <person name="Burki F."/>
        </authorList>
    </citation>
    <scope>NUCLEOTIDE SEQUENCE [LARGE SCALE GENOMIC DNA]</scope>
    <source>
        <strain evidence="7">20-A016</strain>
    </source>
</reference>
<dbReference type="Pfam" id="PF00387">
    <property type="entry name" value="PI-PLC-Y"/>
    <property type="match status" value="1"/>
</dbReference>
<dbReference type="Gene3D" id="1.10.238.10">
    <property type="entry name" value="EF-hand"/>
    <property type="match status" value="1"/>
</dbReference>
<gene>
    <name evidence="7" type="primary">PLCD1</name>
    <name evidence="7" type="ORF">MHBO_002681</name>
</gene>
<evidence type="ECO:0000259" key="6">
    <source>
        <dbReference type="PROSITE" id="PS50008"/>
    </source>
</evidence>
<evidence type="ECO:0000313" key="8">
    <source>
        <dbReference type="Proteomes" id="UP001439008"/>
    </source>
</evidence>
<dbReference type="PRINTS" id="PR00390">
    <property type="entry name" value="PHPHLIPASEC"/>
</dbReference>
<sequence length="493" mass="57323">MRKRVENDPSLGSRLFSIYCSSLRDPICMECKSEEQCDRWVSVLNFCVQITNIKNKSYEWFSLKCEWDASDKSQKGIFATLRKANIGITKREISAIFNKLSLSGRKRELSFDEFFEMRLKISHRKEFQSLFEQYAEPCTQEASVEKMSVAKFKKFLRCEQGESHDTKHVIAMMTQVLLKKSKEEMGKNSDLCFTKHDFVSYLGSEFTHPLDQWNLEQTMDMTRPLCDYFIATSHNTYLENYQYKGKSSAEMYVRALQNGCRCVEIDCWDGPNDHPVVYHGYTLTQKIGFGEVIKAIAEHAFDVSSYPLLISLENHCSAKNQLSMCSMMQVSLRRKLVVRFDYDLNTVSPYDLKNKVIIKGNMSNAIPELQKLIFLRSEKFSKHLLSPECPSLGKECDIRTFSEKTIYKLRSQLTKRFKKYTKKHLIRCYPSYNRMKSSNFNPVHAWGLGCQMAALNYQTFDKSMILNEGLFSLNNGCGYVLKPENYVTNKNRK</sequence>
<dbReference type="InterPro" id="IPR000909">
    <property type="entry name" value="PLipase_C_PInositol-sp_X_dom"/>
</dbReference>
<dbReference type="InterPro" id="IPR011992">
    <property type="entry name" value="EF-hand-dom_pair"/>
</dbReference>
<protein>
    <recommendedName>
        <fullName evidence="1 5">Phosphoinositide phospholipase C</fullName>
        <ecNumber evidence="1 5">3.1.4.11</ecNumber>
    </recommendedName>
</protein>
<dbReference type="SMART" id="SM00149">
    <property type="entry name" value="PLCYc"/>
    <property type="match status" value="1"/>
</dbReference>
<dbReference type="InterPro" id="IPR017946">
    <property type="entry name" value="PLC-like_Pdiesterase_TIM-brl"/>
</dbReference>
<dbReference type="EC" id="3.1.4.11" evidence="1 5"/>
<evidence type="ECO:0000256" key="1">
    <source>
        <dbReference type="ARBA" id="ARBA00012368"/>
    </source>
</evidence>
<keyword evidence="4 5" id="KW-0443">Lipid metabolism</keyword>
<dbReference type="SUPFAM" id="SSF47473">
    <property type="entry name" value="EF-hand"/>
    <property type="match status" value="1"/>
</dbReference>
<dbReference type="Gene3D" id="3.20.20.190">
    <property type="entry name" value="Phosphatidylinositol (PI) phosphodiesterase"/>
    <property type="match status" value="1"/>
</dbReference>
<comment type="caution">
    <text evidence="7">The sequence shown here is derived from an EMBL/GenBank/DDBJ whole genome shotgun (WGS) entry which is preliminary data.</text>
</comment>
<dbReference type="InterPro" id="IPR001711">
    <property type="entry name" value="PLipase_C_Pinositol-sp_Y"/>
</dbReference>
<dbReference type="SMART" id="SM00148">
    <property type="entry name" value="PLCXc"/>
    <property type="match status" value="1"/>
</dbReference>
<organism evidence="7 8">
    <name type="scientific">Bonamia ostreae</name>
    <dbReference type="NCBI Taxonomy" id="126728"/>
    <lineage>
        <taxon>Eukaryota</taxon>
        <taxon>Sar</taxon>
        <taxon>Rhizaria</taxon>
        <taxon>Endomyxa</taxon>
        <taxon>Ascetosporea</taxon>
        <taxon>Haplosporida</taxon>
        <taxon>Bonamia</taxon>
    </lineage>
</organism>
<keyword evidence="8" id="KW-1185">Reference proteome</keyword>
<dbReference type="CDD" id="cd08558">
    <property type="entry name" value="PI-PLCc_eukaryota"/>
    <property type="match status" value="1"/>
</dbReference>
<accession>A0ABV2AN88</accession>
<dbReference type="GO" id="GO:0004435">
    <property type="term" value="F:phosphatidylinositol-4,5-bisphosphate phospholipase C activity"/>
    <property type="evidence" value="ECO:0007669"/>
    <property type="project" value="UniProtKB-EC"/>
</dbReference>
<dbReference type="PANTHER" id="PTHR10336">
    <property type="entry name" value="PHOSPHOINOSITIDE-SPECIFIC PHOSPHOLIPASE C FAMILY PROTEIN"/>
    <property type="match status" value="1"/>
</dbReference>
<evidence type="ECO:0000256" key="2">
    <source>
        <dbReference type="ARBA" id="ARBA00022801"/>
    </source>
</evidence>
<dbReference type="Proteomes" id="UP001439008">
    <property type="component" value="Unassembled WGS sequence"/>
</dbReference>
<dbReference type="SUPFAM" id="SSF51695">
    <property type="entry name" value="PLC-like phosphodiesterases"/>
    <property type="match status" value="1"/>
</dbReference>